<dbReference type="GO" id="GO:0017001">
    <property type="term" value="P:antibiotic catabolic process"/>
    <property type="evidence" value="ECO:0007669"/>
    <property type="project" value="InterPro"/>
</dbReference>
<sequence>MSFCRVVVFIFLWVCMFCSTVVAGPVVLDKRLAGPFKDCAYKGCFVLLDAERSIITASDLQLADQPLMPASTFKIVHSLIALKTGVHESIDSVLKWDGKDRGYKPWNQDLSLAQAVKHSAIWYFEETAGRIGRDRIHEELLRLDYTNADTEGPTIAFWLDGNLRVTPLEQVEFLEKLYNGILPFPQEDQKAIRDILLLERNDKYTLWGKTGWAQRVNPQIGWLVGAVKVKEGRMFYYATYLESPEPGASFSKSRFDVTKKCLKLSGVI</sequence>
<feature type="domain" description="Penicillin-binding protein transpeptidase" evidence="8">
    <location>
        <begin position="60"/>
        <end position="252"/>
    </location>
</feature>
<feature type="modified residue" description="N6-carboxylysine" evidence="6">
    <location>
        <position position="74"/>
    </location>
</feature>
<evidence type="ECO:0000256" key="2">
    <source>
        <dbReference type="ARBA" id="ARBA00012865"/>
    </source>
</evidence>
<reference evidence="9 10" key="1">
    <citation type="submission" date="2009-06" db="EMBL/GenBank/DDBJ databases">
        <title>Complete sequence of Desulfovibrio salexigens DSM 2638.</title>
        <authorList>
            <consortium name="US DOE Joint Genome Institute"/>
            <person name="Lucas S."/>
            <person name="Copeland A."/>
            <person name="Lapidus A."/>
            <person name="Glavina del Rio T."/>
            <person name="Tice H."/>
            <person name="Bruce D."/>
            <person name="Goodwin L."/>
            <person name="Pitluck S."/>
            <person name="Munk A.C."/>
            <person name="Brettin T."/>
            <person name="Detter J.C."/>
            <person name="Han C."/>
            <person name="Tapia R."/>
            <person name="Larimer F."/>
            <person name="Land M."/>
            <person name="Hauser L."/>
            <person name="Kyrpides N."/>
            <person name="Anderson I."/>
            <person name="Wall J.D."/>
            <person name="Arkin A.P."/>
            <person name="Dehal P."/>
            <person name="Chivian D."/>
            <person name="Giles B."/>
            <person name="Hazen T.C."/>
        </authorList>
    </citation>
    <scope>NUCLEOTIDE SEQUENCE [LARGE SCALE GENOMIC DNA]</scope>
    <source>
        <strain evidence="10">ATCC 14822 / DSM 2638 / NCIMB 8403 / VKM B-1763</strain>
    </source>
</reference>
<dbReference type="SUPFAM" id="SSF56601">
    <property type="entry name" value="beta-lactamase/transpeptidase-like"/>
    <property type="match status" value="1"/>
</dbReference>
<keyword evidence="3" id="KW-0732">Signal</keyword>
<protein>
    <recommendedName>
        <fullName evidence="2 7">Beta-lactamase</fullName>
        <ecNumber evidence="2 7">3.5.2.6</ecNumber>
    </recommendedName>
</protein>
<dbReference type="PROSITE" id="PS00337">
    <property type="entry name" value="BETA_LACTAMASE_D"/>
    <property type="match status" value="1"/>
</dbReference>
<dbReference type="EC" id="3.5.2.6" evidence="2 7"/>
<dbReference type="InterPro" id="IPR001460">
    <property type="entry name" value="PCN-bd_Tpept"/>
</dbReference>
<dbReference type="Pfam" id="PF00905">
    <property type="entry name" value="Transpeptidase"/>
    <property type="match status" value="1"/>
</dbReference>
<organism evidence="9 10">
    <name type="scientific">Maridesulfovibrio salexigens (strain ATCC 14822 / DSM 2638 / NCIMB 8403 / VKM B-1763)</name>
    <name type="common">Desulfovibrio salexigens</name>
    <dbReference type="NCBI Taxonomy" id="526222"/>
    <lineage>
        <taxon>Bacteria</taxon>
        <taxon>Pseudomonadati</taxon>
        <taxon>Thermodesulfobacteriota</taxon>
        <taxon>Desulfovibrionia</taxon>
        <taxon>Desulfovibrionales</taxon>
        <taxon>Desulfovibrionaceae</taxon>
        <taxon>Maridesulfovibrio</taxon>
    </lineage>
</organism>
<dbReference type="GO" id="GO:0008800">
    <property type="term" value="F:beta-lactamase activity"/>
    <property type="evidence" value="ECO:0007669"/>
    <property type="project" value="UniProtKB-UniRule"/>
</dbReference>
<keyword evidence="5 7" id="KW-0046">Antibiotic resistance</keyword>
<dbReference type="HOGENOM" id="CLU_035412_3_2_7"/>
<dbReference type="STRING" id="526222.Desal_3073"/>
<keyword evidence="4 7" id="KW-0378">Hydrolase</keyword>
<comment type="similarity">
    <text evidence="1 7">Belongs to the class-D beta-lactamase family.</text>
</comment>
<evidence type="ECO:0000313" key="9">
    <source>
        <dbReference type="EMBL" id="ACS81125.1"/>
    </source>
</evidence>
<evidence type="ECO:0000259" key="8">
    <source>
        <dbReference type="Pfam" id="PF00905"/>
    </source>
</evidence>
<name>C6C1F0_MARSD</name>
<dbReference type="RefSeq" id="WP_015852941.1">
    <property type="nucleotide sequence ID" value="NC_012881.1"/>
</dbReference>
<dbReference type="EMBL" id="CP001649">
    <property type="protein sequence ID" value="ACS81125.1"/>
    <property type="molecule type" value="Genomic_DNA"/>
</dbReference>
<evidence type="ECO:0000256" key="3">
    <source>
        <dbReference type="ARBA" id="ARBA00022729"/>
    </source>
</evidence>
<evidence type="ECO:0000256" key="6">
    <source>
        <dbReference type="PIRSR" id="PIRSR602137-50"/>
    </source>
</evidence>
<keyword evidence="10" id="KW-1185">Reference proteome</keyword>
<accession>C6C1F0</accession>
<dbReference type="KEGG" id="dsa:Desal_3073"/>
<dbReference type="eggNOG" id="COG2602">
    <property type="taxonomic scope" value="Bacteria"/>
</dbReference>
<evidence type="ECO:0000256" key="4">
    <source>
        <dbReference type="ARBA" id="ARBA00022801"/>
    </source>
</evidence>
<dbReference type="Gene3D" id="3.40.710.10">
    <property type="entry name" value="DD-peptidase/beta-lactamase superfamily"/>
    <property type="match status" value="1"/>
</dbReference>
<dbReference type="InterPro" id="IPR002137">
    <property type="entry name" value="Beta-lactam_class-D_AS"/>
</dbReference>
<dbReference type="Proteomes" id="UP000002601">
    <property type="component" value="Chromosome"/>
</dbReference>
<evidence type="ECO:0000313" key="10">
    <source>
        <dbReference type="Proteomes" id="UP000002601"/>
    </source>
</evidence>
<evidence type="ECO:0000256" key="1">
    <source>
        <dbReference type="ARBA" id="ARBA00007898"/>
    </source>
</evidence>
<dbReference type="GO" id="GO:0046677">
    <property type="term" value="P:response to antibiotic"/>
    <property type="evidence" value="ECO:0007669"/>
    <property type="project" value="UniProtKB-UniRule"/>
</dbReference>
<dbReference type="OrthoDB" id="9762883at2"/>
<feature type="active site" description="Acyl-ester intermediate" evidence="6">
    <location>
        <position position="71"/>
    </location>
</feature>
<evidence type="ECO:0000256" key="5">
    <source>
        <dbReference type="ARBA" id="ARBA00023251"/>
    </source>
</evidence>
<gene>
    <name evidence="9" type="ordered locus">Desal_3073</name>
</gene>
<comment type="catalytic activity">
    <reaction evidence="7">
        <text>a beta-lactam + H2O = a substituted beta-amino acid</text>
        <dbReference type="Rhea" id="RHEA:20401"/>
        <dbReference type="ChEBI" id="CHEBI:15377"/>
        <dbReference type="ChEBI" id="CHEBI:35627"/>
        <dbReference type="ChEBI" id="CHEBI:140347"/>
        <dbReference type="EC" id="3.5.2.6"/>
    </reaction>
</comment>
<dbReference type="AlphaFoldDB" id="C6C1F0"/>
<evidence type="ECO:0000256" key="7">
    <source>
        <dbReference type="RuleBase" id="RU361140"/>
    </source>
</evidence>
<dbReference type="GO" id="GO:0008658">
    <property type="term" value="F:penicillin binding"/>
    <property type="evidence" value="ECO:0007669"/>
    <property type="project" value="InterPro"/>
</dbReference>
<dbReference type="InterPro" id="IPR012338">
    <property type="entry name" value="Beta-lactam/transpept-like"/>
</dbReference>
<proteinExistence type="inferred from homology"/>